<dbReference type="Pfam" id="PF03985">
    <property type="entry name" value="Paf1"/>
    <property type="match status" value="2"/>
</dbReference>
<organism evidence="5 6">
    <name type="scientific">Coemansia aciculifera</name>
    <dbReference type="NCBI Taxonomy" id="417176"/>
    <lineage>
        <taxon>Eukaryota</taxon>
        <taxon>Fungi</taxon>
        <taxon>Fungi incertae sedis</taxon>
        <taxon>Zoopagomycota</taxon>
        <taxon>Kickxellomycotina</taxon>
        <taxon>Kickxellomycetes</taxon>
        <taxon>Kickxellales</taxon>
        <taxon>Kickxellaceae</taxon>
        <taxon>Coemansia</taxon>
    </lineage>
</organism>
<keyword evidence="3" id="KW-0539">Nucleus</keyword>
<comment type="similarity">
    <text evidence="2">Belongs to the PAF1 family.</text>
</comment>
<reference evidence="5" key="1">
    <citation type="submission" date="2022-07" db="EMBL/GenBank/DDBJ databases">
        <title>Phylogenomic reconstructions and comparative analyses of Kickxellomycotina fungi.</title>
        <authorList>
            <person name="Reynolds N.K."/>
            <person name="Stajich J.E."/>
            <person name="Barry K."/>
            <person name="Grigoriev I.V."/>
            <person name="Crous P."/>
            <person name="Smith M.E."/>
        </authorList>
    </citation>
    <scope>NUCLEOTIDE SEQUENCE</scope>
    <source>
        <strain evidence="5">RSA 476</strain>
    </source>
</reference>
<feature type="compositionally biased region" description="Acidic residues" evidence="4">
    <location>
        <begin position="446"/>
        <end position="458"/>
    </location>
</feature>
<protein>
    <recommendedName>
        <fullName evidence="7">Paf1-domain-containing protein</fullName>
    </recommendedName>
</protein>
<comment type="subcellular location">
    <subcellularLocation>
        <location evidence="1">Nucleus</location>
    </subcellularLocation>
</comment>
<dbReference type="AlphaFoldDB" id="A0A9W8IPD5"/>
<evidence type="ECO:0000256" key="4">
    <source>
        <dbReference type="SAM" id="MobiDB-lite"/>
    </source>
</evidence>
<evidence type="ECO:0000256" key="2">
    <source>
        <dbReference type="ARBA" id="ARBA00007560"/>
    </source>
</evidence>
<dbReference type="EMBL" id="JANBUY010000061">
    <property type="protein sequence ID" value="KAJ2865381.1"/>
    <property type="molecule type" value="Genomic_DNA"/>
</dbReference>
<accession>A0A9W8IPD5</accession>
<evidence type="ECO:0000313" key="5">
    <source>
        <dbReference type="EMBL" id="KAJ2865381.1"/>
    </source>
</evidence>
<evidence type="ECO:0000256" key="3">
    <source>
        <dbReference type="ARBA" id="ARBA00023242"/>
    </source>
</evidence>
<dbReference type="GO" id="GO:0003682">
    <property type="term" value="F:chromatin binding"/>
    <property type="evidence" value="ECO:0007669"/>
    <property type="project" value="TreeGrafter"/>
</dbReference>
<evidence type="ECO:0000313" key="6">
    <source>
        <dbReference type="Proteomes" id="UP001140074"/>
    </source>
</evidence>
<comment type="caution">
    <text evidence="5">The sequence shown here is derived from an EMBL/GenBank/DDBJ whole genome shotgun (WGS) entry which is preliminary data.</text>
</comment>
<dbReference type="GO" id="GO:0006368">
    <property type="term" value="P:transcription elongation by RNA polymerase II"/>
    <property type="evidence" value="ECO:0007669"/>
    <property type="project" value="InterPro"/>
</dbReference>
<keyword evidence="6" id="KW-1185">Reference proteome</keyword>
<dbReference type="Proteomes" id="UP001140074">
    <property type="component" value="Unassembled WGS sequence"/>
</dbReference>
<evidence type="ECO:0008006" key="7">
    <source>
        <dbReference type="Google" id="ProtNLM"/>
    </source>
</evidence>
<name>A0A9W8IPD5_9FUNG</name>
<dbReference type="GO" id="GO:0016593">
    <property type="term" value="C:Cdc73/Paf1 complex"/>
    <property type="evidence" value="ECO:0007669"/>
    <property type="project" value="InterPro"/>
</dbReference>
<sequence length="476" mass="53605">MASSTASKGAKKSVGKEFLCKVRYHNPLPEVPFPPKLLPIPPTYVDPNAGSYSQARLHHYVEYRHTTLEEATPYHMFVDADYGMSIDPCLLGAFDEERGAAGPRPQELDEKDQFLLNLPTANNASNGTIGATGINGSGPQTPASSTLPQAGGAPETMATTGLGQHSGVRKSGLQRMSSNLKRKFDHSLEGQLQAIDESFKYYAKYGDQADGEQDLLRNLRHPTNSNLRAVEAVPIFPDEDLWSNTYSVYSFDAAPEPEYTLGKKNKLGAEELRELENSARESMVFRPRTEKNAFGEDDKWIECFLPASEDTARRVRRRLEDAGPVGRDDEGVEYRFEKSRDYNIIPITTQRQDLYMLTYKPATDSSAPSARYTPIKQRVMLKRRQIPPPARQIDLFDDPQHVTNLDLQLRDFSEEELQERLASSNILHEVIREEIIHMASARADDDSKEDIDIDDELFSDNNRRRRTPSYSSSPTD</sequence>
<dbReference type="GO" id="GO:0000993">
    <property type="term" value="F:RNA polymerase II complex binding"/>
    <property type="evidence" value="ECO:0007669"/>
    <property type="project" value="TreeGrafter"/>
</dbReference>
<dbReference type="InterPro" id="IPR007133">
    <property type="entry name" value="RNA_pol_II-assoc_Paf1"/>
</dbReference>
<dbReference type="PANTHER" id="PTHR23188">
    <property type="entry name" value="RNA POLYMERASE II-ASSOCIATED FACTOR 1 HOMOLOG"/>
    <property type="match status" value="1"/>
</dbReference>
<evidence type="ECO:0000256" key="1">
    <source>
        <dbReference type="ARBA" id="ARBA00004123"/>
    </source>
</evidence>
<gene>
    <name evidence="5" type="ORF">GGH94_002276</name>
</gene>
<dbReference type="PANTHER" id="PTHR23188:SF12">
    <property type="entry name" value="RNA POLYMERASE II-ASSOCIATED FACTOR 1 HOMOLOG"/>
    <property type="match status" value="1"/>
</dbReference>
<feature type="region of interest" description="Disordered" evidence="4">
    <location>
        <begin position="134"/>
        <end position="174"/>
    </location>
</feature>
<feature type="region of interest" description="Disordered" evidence="4">
    <location>
        <begin position="441"/>
        <end position="476"/>
    </location>
</feature>
<feature type="compositionally biased region" description="Polar residues" evidence="4">
    <location>
        <begin position="137"/>
        <end position="148"/>
    </location>
</feature>
<proteinExistence type="inferred from homology"/>